<organism evidence="2 3">
    <name type="scientific">Ilyodon furcidens</name>
    <name type="common">goldbreast splitfin</name>
    <dbReference type="NCBI Taxonomy" id="33524"/>
    <lineage>
        <taxon>Eukaryota</taxon>
        <taxon>Metazoa</taxon>
        <taxon>Chordata</taxon>
        <taxon>Craniata</taxon>
        <taxon>Vertebrata</taxon>
        <taxon>Euteleostomi</taxon>
        <taxon>Actinopterygii</taxon>
        <taxon>Neopterygii</taxon>
        <taxon>Teleostei</taxon>
        <taxon>Neoteleostei</taxon>
        <taxon>Acanthomorphata</taxon>
        <taxon>Ovalentaria</taxon>
        <taxon>Atherinomorphae</taxon>
        <taxon>Cyprinodontiformes</taxon>
        <taxon>Goodeidae</taxon>
        <taxon>Ilyodon</taxon>
    </lineage>
</organism>
<keyword evidence="3" id="KW-1185">Reference proteome</keyword>
<keyword evidence="1" id="KW-0472">Membrane</keyword>
<feature type="transmembrane region" description="Helical" evidence="1">
    <location>
        <begin position="45"/>
        <end position="66"/>
    </location>
</feature>
<keyword evidence="1" id="KW-0812">Transmembrane</keyword>
<keyword evidence="1" id="KW-1133">Transmembrane helix</keyword>
<evidence type="ECO:0000313" key="3">
    <source>
        <dbReference type="Proteomes" id="UP001482620"/>
    </source>
</evidence>
<sequence>MFINTSVHLRVSLITVCFFTGIYILTHLEICPEATGNLCIYALKMVQNGLGFFKMGCMVVQLVALLPCSKKVLSSIPGGGLSAWSLHVLPVHAWVLTGYSGFLQQSKDMHVRLIDHSKLPLGV</sequence>
<feature type="transmembrane region" description="Helical" evidence="1">
    <location>
        <begin position="7"/>
        <end position="25"/>
    </location>
</feature>
<accession>A0ABV0UKL4</accession>
<reference evidence="2 3" key="1">
    <citation type="submission" date="2021-06" db="EMBL/GenBank/DDBJ databases">
        <authorList>
            <person name="Palmer J.M."/>
        </authorList>
    </citation>
    <scope>NUCLEOTIDE SEQUENCE [LARGE SCALE GENOMIC DNA]</scope>
    <source>
        <strain evidence="3">if_2019</strain>
        <tissue evidence="2">Muscle</tissue>
    </source>
</reference>
<dbReference type="EMBL" id="JAHRIQ010071503">
    <property type="protein sequence ID" value="MEQ2244678.1"/>
    <property type="molecule type" value="Genomic_DNA"/>
</dbReference>
<proteinExistence type="predicted"/>
<gene>
    <name evidence="2" type="ORF">ILYODFUR_019726</name>
</gene>
<dbReference type="Proteomes" id="UP001482620">
    <property type="component" value="Unassembled WGS sequence"/>
</dbReference>
<evidence type="ECO:0000256" key="1">
    <source>
        <dbReference type="SAM" id="Phobius"/>
    </source>
</evidence>
<evidence type="ECO:0000313" key="2">
    <source>
        <dbReference type="EMBL" id="MEQ2244678.1"/>
    </source>
</evidence>
<protein>
    <submittedName>
        <fullName evidence="2">Uncharacterized protein</fullName>
    </submittedName>
</protein>
<comment type="caution">
    <text evidence="2">The sequence shown here is derived from an EMBL/GenBank/DDBJ whole genome shotgun (WGS) entry which is preliminary data.</text>
</comment>
<name>A0ABV0UKL4_9TELE</name>